<gene>
    <name evidence="1" type="ORF">SAMN05216212_3190</name>
</gene>
<proteinExistence type="predicted"/>
<evidence type="ECO:0000313" key="1">
    <source>
        <dbReference type="EMBL" id="SDK77157.1"/>
    </source>
</evidence>
<keyword evidence="2" id="KW-1185">Reference proteome</keyword>
<organism evidence="1 2">
    <name type="scientific">Microbulbifer yueqingensis</name>
    <dbReference type="NCBI Taxonomy" id="658219"/>
    <lineage>
        <taxon>Bacteria</taxon>
        <taxon>Pseudomonadati</taxon>
        <taxon>Pseudomonadota</taxon>
        <taxon>Gammaproteobacteria</taxon>
        <taxon>Cellvibrionales</taxon>
        <taxon>Microbulbiferaceae</taxon>
        <taxon>Microbulbifer</taxon>
    </lineage>
</organism>
<protein>
    <submittedName>
        <fullName evidence="1">Uncharacterized protein</fullName>
    </submittedName>
</protein>
<dbReference type="Proteomes" id="UP000199305">
    <property type="component" value="Unassembled WGS sequence"/>
</dbReference>
<dbReference type="AlphaFoldDB" id="A0A1G9ELT6"/>
<sequence>MNLLARLLRSGAKLRFKALRLATIKHIPTGKFNTLLESLIRSGWKRTYIYDGMDAWIDYGQVKLKKDGVRLNCEWDNWNEGSIEGPASDIQEIGERYGLRVSGEWRWSESDPKP</sequence>
<dbReference type="OrthoDB" id="9156272at2"/>
<reference evidence="2" key="1">
    <citation type="submission" date="2016-10" db="EMBL/GenBank/DDBJ databases">
        <authorList>
            <person name="Varghese N."/>
            <person name="Submissions S."/>
        </authorList>
    </citation>
    <scope>NUCLEOTIDE SEQUENCE [LARGE SCALE GENOMIC DNA]</scope>
    <source>
        <strain evidence="2">CGMCC 1.10658</strain>
    </source>
</reference>
<name>A0A1G9ELT6_9GAMM</name>
<dbReference type="STRING" id="658219.SAMN05216212_3190"/>
<evidence type="ECO:0000313" key="2">
    <source>
        <dbReference type="Proteomes" id="UP000199305"/>
    </source>
</evidence>
<dbReference type="EMBL" id="FNFH01000008">
    <property type="protein sequence ID" value="SDK77157.1"/>
    <property type="molecule type" value="Genomic_DNA"/>
</dbReference>
<dbReference type="RefSeq" id="WP_091516817.1">
    <property type="nucleotide sequence ID" value="NZ_FNFH01000008.1"/>
</dbReference>
<accession>A0A1G9ELT6</accession>